<evidence type="ECO:0000256" key="1">
    <source>
        <dbReference type="SAM" id="Phobius"/>
    </source>
</evidence>
<dbReference type="EMBL" id="JAVRRD010000008">
    <property type="protein sequence ID" value="KAK5056171.1"/>
    <property type="molecule type" value="Genomic_DNA"/>
</dbReference>
<feature type="transmembrane region" description="Helical" evidence="1">
    <location>
        <begin position="350"/>
        <end position="374"/>
    </location>
</feature>
<feature type="transmembrane region" description="Helical" evidence="1">
    <location>
        <begin position="317"/>
        <end position="344"/>
    </location>
</feature>
<evidence type="ECO:0000313" key="3">
    <source>
        <dbReference type="Proteomes" id="UP001358417"/>
    </source>
</evidence>
<sequence length="382" mass="42257">MAVLLLTALVISNIFLLGVPYSSSFHFEVRHSSFGIDPPEIWQSYYAAKMFNLILTTVWLIFAYTNRIVALSNAGGERRSDSWIYRKLLEKFAPGLQSPSNRDRAIAHIERLQSARSLPQRVGNIFALLRYANAELRSSFLWELVAILLVLLPVLSLGETYYDVITPKIMEGPLDTLNFEASTLGTPSGDNTSGIGIINAVHLYEIESDGINTDQLTAPPLPDPPTTSHSKPGAQVKAAQITAQSGILRPEQAMKTGPDQLVALSRSATGATSTMERGDLIVTLPTQRRSFSIESGALLATLAASDRNFYKLPIFQAILWIVVLYYTIVILFFALVGGGLFIVVSEVNSAWYFAILGFLIPQYISSLSWVSMVIKRRQRRKL</sequence>
<reference evidence="2 3" key="1">
    <citation type="submission" date="2023-08" db="EMBL/GenBank/DDBJ databases">
        <title>Black Yeasts Isolated from many extreme environments.</title>
        <authorList>
            <person name="Coleine C."/>
            <person name="Stajich J.E."/>
            <person name="Selbmann L."/>
        </authorList>
    </citation>
    <scope>NUCLEOTIDE SEQUENCE [LARGE SCALE GENOMIC DNA]</scope>
    <source>
        <strain evidence="2 3">CCFEE 5792</strain>
    </source>
</reference>
<keyword evidence="3" id="KW-1185">Reference proteome</keyword>
<comment type="caution">
    <text evidence="2">The sequence shown here is derived from an EMBL/GenBank/DDBJ whole genome shotgun (WGS) entry which is preliminary data.</text>
</comment>
<proteinExistence type="predicted"/>
<keyword evidence="1" id="KW-0812">Transmembrane</keyword>
<protein>
    <submittedName>
        <fullName evidence="2">Uncharacterized protein</fullName>
    </submittedName>
</protein>
<dbReference type="GeneID" id="89980866"/>
<organism evidence="2 3">
    <name type="scientific">Exophiala bonariae</name>
    <dbReference type="NCBI Taxonomy" id="1690606"/>
    <lineage>
        <taxon>Eukaryota</taxon>
        <taxon>Fungi</taxon>
        <taxon>Dikarya</taxon>
        <taxon>Ascomycota</taxon>
        <taxon>Pezizomycotina</taxon>
        <taxon>Eurotiomycetes</taxon>
        <taxon>Chaetothyriomycetidae</taxon>
        <taxon>Chaetothyriales</taxon>
        <taxon>Herpotrichiellaceae</taxon>
        <taxon>Exophiala</taxon>
    </lineage>
</organism>
<dbReference type="RefSeq" id="XP_064708141.1">
    <property type="nucleotide sequence ID" value="XM_064856241.1"/>
</dbReference>
<feature type="transmembrane region" description="Helical" evidence="1">
    <location>
        <begin position="45"/>
        <end position="64"/>
    </location>
</feature>
<dbReference type="Proteomes" id="UP001358417">
    <property type="component" value="Unassembled WGS sequence"/>
</dbReference>
<keyword evidence="1" id="KW-1133">Transmembrane helix</keyword>
<name>A0AAV9NII0_9EURO</name>
<accession>A0AAV9NII0</accession>
<dbReference type="AlphaFoldDB" id="A0AAV9NII0"/>
<gene>
    <name evidence="2" type="ORF">LTR84_012724</name>
</gene>
<evidence type="ECO:0000313" key="2">
    <source>
        <dbReference type="EMBL" id="KAK5056171.1"/>
    </source>
</evidence>
<keyword evidence="1" id="KW-0472">Membrane</keyword>